<evidence type="ECO:0000313" key="8">
    <source>
        <dbReference type="Proteomes" id="UP000282211"/>
    </source>
</evidence>
<dbReference type="Gene3D" id="2.60.450.10">
    <property type="entry name" value="Lipopolysaccharide (LPS) transport protein A like domain"/>
    <property type="match status" value="1"/>
</dbReference>
<dbReference type="InParanoid" id="A0A420WEX3"/>
<evidence type="ECO:0000256" key="3">
    <source>
        <dbReference type="ARBA" id="ARBA00023237"/>
    </source>
</evidence>
<reference evidence="7 8" key="1">
    <citation type="submission" date="2018-10" db="EMBL/GenBank/DDBJ databases">
        <title>Genomic Encyclopedia of Type Strains, Phase IV (KMG-IV): sequencing the most valuable type-strain genomes for metagenomic binning, comparative biology and taxonomic classification.</title>
        <authorList>
            <person name="Goeker M."/>
        </authorList>
    </citation>
    <scope>NUCLEOTIDE SEQUENCE [LARGE SCALE GENOMIC DNA]</scope>
    <source>
        <strain evidence="7 8">DSM 22008</strain>
    </source>
</reference>
<comment type="function">
    <text evidence="4">Involved in the assembly of lipopolysaccharide (LPS) at the surface of the outer membrane.</text>
</comment>
<evidence type="ECO:0000259" key="6">
    <source>
        <dbReference type="Pfam" id="PF04453"/>
    </source>
</evidence>
<evidence type="ECO:0000259" key="5">
    <source>
        <dbReference type="Pfam" id="PF03968"/>
    </source>
</evidence>
<comment type="caution">
    <text evidence="7">The sequence shown here is derived from an EMBL/GenBank/DDBJ whole genome shotgun (WGS) entry which is preliminary data.</text>
</comment>
<comment type="similarity">
    <text evidence="4">Belongs to the LptD family.</text>
</comment>
<comment type="subunit">
    <text evidence="4">Component of the lipopolysaccharide transport and assembly complex.</text>
</comment>
<proteinExistence type="inferred from homology"/>
<comment type="subcellular location">
    <subcellularLocation>
        <location evidence="4">Cell outer membrane</location>
    </subcellularLocation>
</comment>
<evidence type="ECO:0000256" key="1">
    <source>
        <dbReference type="ARBA" id="ARBA00022729"/>
    </source>
</evidence>
<dbReference type="FunCoup" id="A0A420WEX3">
    <property type="interactions" value="103"/>
</dbReference>
<dbReference type="GO" id="GO:0009279">
    <property type="term" value="C:cell outer membrane"/>
    <property type="evidence" value="ECO:0007669"/>
    <property type="project" value="UniProtKB-SubCell"/>
</dbReference>
<dbReference type="PANTHER" id="PTHR30189">
    <property type="entry name" value="LPS-ASSEMBLY PROTEIN"/>
    <property type="match status" value="1"/>
</dbReference>
<keyword evidence="1 4" id="KW-0732">Signal</keyword>
<feature type="domain" description="LptD C-terminal" evidence="6">
    <location>
        <begin position="314"/>
        <end position="705"/>
    </location>
</feature>
<comment type="caution">
    <text evidence="4">Lacks conserved residue(s) required for the propagation of feature annotation.</text>
</comment>
<dbReference type="InterPro" id="IPR050218">
    <property type="entry name" value="LptD"/>
</dbReference>
<dbReference type="EMBL" id="RBII01000002">
    <property type="protein sequence ID" value="RKQ69534.1"/>
    <property type="molecule type" value="Genomic_DNA"/>
</dbReference>
<dbReference type="GO" id="GO:1990351">
    <property type="term" value="C:transporter complex"/>
    <property type="evidence" value="ECO:0007669"/>
    <property type="project" value="TreeGrafter"/>
</dbReference>
<keyword evidence="8" id="KW-1185">Reference proteome</keyword>
<evidence type="ECO:0000256" key="4">
    <source>
        <dbReference type="HAMAP-Rule" id="MF_01411"/>
    </source>
</evidence>
<name>A0A420WEX3_9PROT</name>
<accession>A0A420WEX3</accession>
<gene>
    <name evidence="4" type="primary">lptD</name>
    <name evidence="7" type="ORF">DES40_2335</name>
</gene>
<dbReference type="InterPro" id="IPR005653">
    <property type="entry name" value="OstA-like_N"/>
</dbReference>
<evidence type="ECO:0000256" key="2">
    <source>
        <dbReference type="ARBA" id="ARBA00023136"/>
    </source>
</evidence>
<sequence>MAGMTMALTAATASAQIGVEQTAAGTNRPLELADDSPFRDPDLFYLEADSLTSNEDEGILTVQGQVEGRYEDRSLRADEVVYNRNTGRVIASGNVTLIDATGSVQYADKLELSEALEAGTATNYTGRIQGGGVVGARFVNRNTNEEFEFYNAYYTACEICREDGEVKKPAWRLRAKRVRQDRETRTIRYNDAVLELLGLPVFYTPYLAHPDPSAKRASGLLAPFMGVGSDKGFTVQTPYYWAIDESTELTVTPRIFTKVNPLLGLEFAQRFHTGRIDLEGSLTYGSVFDRDGNAFDDPTLFANPSEAPIDKRWRSHLYADGYFQPSDFWDYGFGVQLSSDDTYLNRYDLNESPGTRGLYQSESRRNTSQAFVIGQNDNTRFSVSTVAFQDLRSRFTELDNGQIFYDEFDDSQLPVLAPKVEAESYFQDPVLGGRLKAFGDTTWLTRKVGTDYGRATAGLDYSKTWIAPAGVEIKPFAQARVDYFELEPDGGSKTEFSRTLGQIGADFRYPLIKSTSTVDWILEPRVQITQSFGDGKLNEFIGIDGTGSTVSLLQDGTNIDLDQSQFWNSNKNGGYDLWEEGFRADVGGSVIADWNDSRAHLFVGQSYTSGVENRYDVNTGLEGSTSDIIGLFELNLGQYFSTKTRLRFNDDEGEFRRIDSSLRFRTDRFNAGARYYRVEDDINTIEGAPTEEISGSLGFKITDKWSTRYTGYYDVDTNDFRRQRLSLAYQDDCTLIELTYNRNNISNDAVRDSSGFGIRIALLSLGDSAN</sequence>
<keyword evidence="2 4" id="KW-0472">Membrane</keyword>
<dbReference type="Proteomes" id="UP000282211">
    <property type="component" value="Unassembled WGS sequence"/>
</dbReference>
<dbReference type="InterPro" id="IPR007543">
    <property type="entry name" value="LptD_C"/>
</dbReference>
<feature type="domain" description="Organic solvent tolerance-like N-terminal" evidence="5">
    <location>
        <begin position="46"/>
        <end position="124"/>
    </location>
</feature>
<keyword evidence="3 4" id="KW-0998">Cell outer membrane</keyword>
<dbReference type="Pfam" id="PF03968">
    <property type="entry name" value="LptD_N"/>
    <property type="match status" value="1"/>
</dbReference>
<dbReference type="HAMAP" id="MF_01411">
    <property type="entry name" value="LPS_assembly_LptD"/>
    <property type="match status" value="1"/>
</dbReference>
<organism evidence="7 8">
    <name type="scientific">Litorimonas taeanensis</name>
    <dbReference type="NCBI Taxonomy" id="568099"/>
    <lineage>
        <taxon>Bacteria</taxon>
        <taxon>Pseudomonadati</taxon>
        <taxon>Pseudomonadota</taxon>
        <taxon>Alphaproteobacteria</taxon>
        <taxon>Maricaulales</taxon>
        <taxon>Robiginitomaculaceae</taxon>
    </lineage>
</organism>
<dbReference type="GO" id="GO:0043165">
    <property type="term" value="P:Gram-negative-bacterium-type cell outer membrane assembly"/>
    <property type="evidence" value="ECO:0007669"/>
    <property type="project" value="UniProtKB-UniRule"/>
</dbReference>
<evidence type="ECO:0000313" key="7">
    <source>
        <dbReference type="EMBL" id="RKQ69534.1"/>
    </source>
</evidence>
<protein>
    <recommendedName>
        <fullName evidence="4">LPS-assembly protein LptD</fullName>
    </recommendedName>
</protein>
<dbReference type="AlphaFoldDB" id="A0A420WEX3"/>
<dbReference type="InterPro" id="IPR020889">
    <property type="entry name" value="LipoPS_assembly_LptD"/>
</dbReference>
<dbReference type="PANTHER" id="PTHR30189:SF1">
    <property type="entry name" value="LPS-ASSEMBLY PROTEIN LPTD"/>
    <property type="match status" value="1"/>
</dbReference>
<dbReference type="Pfam" id="PF04453">
    <property type="entry name" value="LptD"/>
    <property type="match status" value="1"/>
</dbReference>
<dbReference type="GO" id="GO:0015920">
    <property type="term" value="P:lipopolysaccharide transport"/>
    <property type="evidence" value="ECO:0007669"/>
    <property type="project" value="InterPro"/>
</dbReference>